<dbReference type="AlphaFoldDB" id="A0A0K9PHF6"/>
<name>A0A0K9PHF6_ZOSMR</name>
<feature type="coiled-coil region" evidence="1">
    <location>
        <begin position="251"/>
        <end position="395"/>
    </location>
</feature>
<dbReference type="OrthoDB" id="1927957at2759"/>
<feature type="region of interest" description="Disordered" evidence="2">
    <location>
        <begin position="541"/>
        <end position="573"/>
    </location>
</feature>
<feature type="compositionally biased region" description="Polar residues" evidence="2">
    <location>
        <begin position="679"/>
        <end position="697"/>
    </location>
</feature>
<feature type="region of interest" description="Disordered" evidence="2">
    <location>
        <begin position="166"/>
        <end position="203"/>
    </location>
</feature>
<dbReference type="EMBL" id="LFYR01000889">
    <property type="protein sequence ID" value="KMZ67660.1"/>
    <property type="molecule type" value="Genomic_DNA"/>
</dbReference>
<evidence type="ECO:0000313" key="3">
    <source>
        <dbReference type="EMBL" id="KMZ67660.1"/>
    </source>
</evidence>
<feature type="compositionally biased region" description="Acidic residues" evidence="2">
    <location>
        <begin position="541"/>
        <end position="550"/>
    </location>
</feature>
<proteinExistence type="predicted"/>
<dbReference type="STRING" id="29655.A0A0K9PHF6"/>
<accession>A0A0K9PHF6</accession>
<feature type="region of interest" description="Disordered" evidence="2">
    <location>
        <begin position="1"/>
        <end position="24"/>
    </location>
</feature>
<feature type="region of interest" description="Disordered" evidence="2">
    <location>
        <begin position="32"/>
        <end position="51"/>
    </location>
</feature>
<feature type="region of interest" description="Disordered" evidence="2">
    <location>
        <begin position="621"/>
        <end position="644"/>
    </location>
</feature>
<feature type="region of interest" description="Disordered" evidence="2">
    <location>
        <begin position="679"/>
        <end position="716"/>
    </location>
</feature>
<dbReference type="PANTHER" id="PTHR31071">
    <property type="entry name" value="GB|AAF24581.1"/>
    <property type="match status" value="1"/>
</dbReference>
<dbReference type="OMA" id="MEYPRTS"/>
<organism evidence="3 4">
    <name type="scientific">Zostera marina</name>
    <name type="common">Eelgrass</name>
    <dbReference type="NCBI Taxonomy" id="29655"/>
    <lineage>
        <taxon>Eukaryota</taxon>
        <taxon>Viridiplantae</taxon>
        <taxon>Streptophyta</taxon>
        <taxon>Embryophyta</taxon>
        <taxon>Tracheophyta</taxon>
        <taxon>Spermatophyta</taxon>
        <taxon>Magnoliopsida</taxon>
        <taxon>Liliopsida</taxon>
        <taxon>Zosteraceae</taxon>
        <taxon>Zostera</taxon>
    </lineage>
</organism>
<comment type="caution">
    <text evidence="3">The sequence shown here is derived from an EMBL/GenBank/DDBJ whole genome shotgun (WGS) entry which is preliminary data.</text>
</comment>
<evidence type="ECO:0000313" key="4">
    <source>
        <dbReference type="Proteomes" id="UP000036987"/>
    </source>
</evidence>
<reference evidence="4" key="1">
    <citation type="journal article" date="2016" name="Nature">
        <title>The genome of the seagrass Zostera marina reveals angiosperm adaptation to the sea.</title>
        <authorList>
            <person name="Olsen J.L."/>
            <person name="Rouze P."/>
            <person name="Verhelst B."/>
            <person name="Lin Y.-C."/>
            <person name="Bayer T."/>
            <person name="Collen J."/>
            <person name="Dattolo E."/>
            <person name="De Paoli E."/>
            <person name="Dittami S."/>
            <person name="Maumus F."/>
            <person name="Michel G."/>
            <person name="Kersting A."/>
            <person name="Lauritano C."/>
            <person name="Lohaus R."/>
            <person name="Toepel M."/>
            <person name="Tonon T."/>
            <person name="Vanneste K."/>
            <person name="Amirebrahimi M."/>
            <person name="Brakel J."/>
            <person name="Bostroem C."/>
            <person name="Chovatia M."/>
            <person name="Grimwood J."/>
            <person name="Jenkins J.W."/>
            <person name="Jueterbock A."/>
            <person name="Mraz A."/>
            <person name="Stam W.T."/>
            <person name="Tice H."/>
            <person name="Bornberg-Bauer E."/>
            <person name="Green P.J."/>
            <person name="Pearson G.A."/>
            <person name="Procaccini G."/>
            <person name="Duarte C.M."/>
            <person name="Schmutz J."/>
            <person name="Reusch T.B.H."/>
            <person name="Van de Peer Y."/>
        </authorList>
    </citation>
    <scope>NUCLEOTIDE SEQUENCE [LARGE SCALE GENOMIC DNA]</scope>
    <source>
        <strain evidence="4">cv. Finnish</strain>
    </source>
</reference>
<evidence type="ECO:0000256" key="1">
    <source>
        <dbReference type="SAM" id="Coils"/>
    </source>
</evidence>
<evidence type="ECO:0000256" key="2">
    <source>
        <dbReference type="SAM" id="MobiDB-lite"/>
    </source>
</evidence>
<keyword evidence="4" id="KW-1185">Reference proteome</keyword>
<dbReference type="PANTHER" id="PTHR31071:SF2">
    <property type="entry name" value="ACTIN CYTOSKELETON-REGULATORY COMPLEX PAN-LIKE PROTEIN"/>
    <property type="match status" value="1"/>
</dbReference>
<sequence>MRAQMKKQAMNQIDPDHTNLNGRRRVVWRRNKGRALHNPSGNGGGRRSGPATPFLKWKFVEVEDMKEKEVDVEVEEEKIAAVEKNRRRRRKSWEVGGDRVAESSSTVRMPVAMTTAVSARKLAAGIWQLQRPDVSRDGAGVHGRVGFQPVVHGHLQAAHLCNLKNKDHHQRNDSQDDLSSPVSASSSRNAAVFHQHGDRGGDPSIPFANPSSMEKATKWDPGFSKASDEVYRFYGQLSFLEDQQTNAVSVVSALRLDLERSSVRIAELENEKRTSKKKLDRFLQKLSEEKTSWRSREHEKIRAVVNDMKDALNRERKNRQRMEILNFKLVGELKETKLTAKRSLQDYEKERKARELMEEVCDELAKEIGEEKAEVEELRRDSMKVREEVEEERRMLQMAEVWREERVQMKLIDAKLALEDKYKQILDLGAELEVFLKTRTGGNKVSAADILEAEMLRDAVEMVKIQDIKEFSYQPPHPSEDIFSVFEEMQQTEEREIEPCYGYSPASKILTVSPEVNNNSAGFSGNPPMEKRCVNGNMDTTEGELEDDSGWETISPGEEERGFSNSLDDGSDPSVNCAFLESNPGSLSGADWDETMDNGNGGKLADHEIIEVCSAITKHSTTTAKKKSSSISRLWKSSTRPNTVTTTNSVTTAAVDGGRLSNGSSTVSPDIANLVAGLSSPTPSAGQWSSPDHSNPNMARGGGGIKGCMDWPRGMPKQSFKSKLLEARMESQKVQLRHVLKQKS</sequence>
<feature type="compositionally biased region" description="Low complexity" evidence="2">
    <location>
        <begin position="177"/>
        <end position="187"/>
    </location>
</feature>
<dbReference type="Proteomes" id="UP000036987">
    <property type="component" value="Unassembled WGS sequence"/>
</dbReference>
<dbReference type="InterPro" id="IPR043424">
    <property type="entry name" value="BLT-like"/>
</dbReference>
<protein>
    <submittedName>
        <fullName evidence="3">Uncharacterized protein</fullName>
    </submittedName>
</protein>
<gene>
    <name evidence="3" type="ORF">ZOSMA_25G00470</name>
</gene>
<keyword evidence="1" id="KW-0175">Coiled coil</keyword>